<evidence type="ECO:0000313" key="2">
    <source>
        <dbReference type="Proteomes" id="UP000294901"/>
    </source>
</evidence>
<dbReference type="PANTHER" id="PTHR31118">
    <property type="entry name" value="CYCLASE-LIKE PROTEIN 2"/>
    <property type="match status" value="1"/>
</dbReference>
<dbReference type="GO" id="GO:0004061">
    <property type="term" value="F:arylformamidase activity"/>
    <property type="evidence" value="ECO:0007669"/>
    <property type="project" value="InterPro"/>
</dbReference>
<accession>A0A4R6JR74</accession>
<dbReference type="Proteomes" id="UP000294901">
    <property type="component" value="Unassembled WGS sequence"/>
</dbReference>
<evidence type="ECO:0000313" key="1">
    <source>
        <dbReference type="EMBL" id="TDO39040.1"/>
    </source>
</evidence>
<dbReference type="OrthoDB" id="7067800at2"/>
<comment type="caution">
    <text evidence="1">The sequence shown here is derived from an EMBL/GenBank/DDBJ whole genome shotgun (WGS) entry which is preliminary data.</text>
</comment>
<dbReference type="InterPro" id="IPR007325">
    <property type="entry name" value="KFase/CYL"/>
</dbReference>
<dbReference type="RefSeq" id="WP_133873422.1">
    <property type="nucleotide sequence ID" value="NZ_BOMD01000069.1"/>
</dbReference>
<dbReference type="EMBL" id="SNWR01000001">
    <property type="protein sequence ID" value="TDO39040.1"/>
    <property type="molecule type" value="Genomic_DNA"/>
</dbReference>
<gene>
    <name evidence="1" type="ORF">C8E87_2714</name>
</gene>
<dbReference type="Gene3D" id="3.50.30.50">
    <property type="entry name" value="Putative cyclase"/>
    <property type="match status" value="1"/>
</dbReference>
<dbReference type="Pfam" id="PF04199">
    <property type="entry name" value="Cyclase"/>
    <property type="match status" value="1"/>
</dbReference>
<dbReference type="AlphaFoldDB" id="A0A4R6JR74"/>
<dbReference type="SUPFAM" id="SSF102198">
    <property type="entry name" value="Putative cyclase"/>
    <property type="match status" value="1"/>
</dbReference>
<sequence>MQQYRAELTADVTFTTGGRLQAQGLRVDVPHLDVTHADLAMILVGSLGLRDVERVELTGVRTFAEPAPAGLPGPPRLRFVELSHVIADGLITYPGMPAPVIKPHLTWEESRPRYAPGTEFSLDRIDMVGQTGTYLDAPRHRYDGGADLAGLPLERLADLPAVVVRTAGSGRRAVTEDDLEPYAVAGHAVLLHTGGDRDWGTPAYGIDAPYLTGAGAALLVERGAALVGIDSINLDDNTEASGGERPAHTALLAAGIPIVEHLTGLEELPPHGARFTAVPPRITAFGTFPVRAYAQTPYYEPHGHTRSAGWMPTR</sequence>
<dbReference type="GO" id="GO:0019441">
    <property type="term" value="P:L-tryptophan catabolic process to kynurenine"/>
    <property type="evidence" value="ECO:0007669"/>
    <property type="project" value="InterPro"/>
</dbReference>
<dbReference type="InterPro" id="IPR037175">
    <property type="entry name" value="KFase_sf"/>
</dbReference>
<protein>
    <submittedName>
        <fullName evidence="1">Kynurenine formamidase</fullName>
    </submittedName>
</protein>
<dbReference type="PANTHER" id="PTHR31118:SF32">
    <property type="entry name" value="KYNURENINE FORMAMIDASE"/>
    <property type="match status" value="1"/>
</dbReference>
<reference evidence="1 2" key="1">
    <citation type="submission" date="2019-03" db="EMBL/GenBank/DDBJ databases">
        <title>Sequencing the genomes of 1000 actinobacteria strains.</title>
        <authorList>
            <person name="Klenk H.-P."/>
        </authorList>
    </citation>
    <scope>NUCLEOTIDE SEQUENCE [LARGE SCALE GENOMIC DNA]</scope>
    <source>
        <strain evidence="1 2">DSM 43805</strain>
    </source>
</reference>
<name>A0A4R6JR74_9ACTN</name>
<keyword evidence="2" id="KW-1185">Reference proteome</keyword>
<organism evidence="1 2">
    <name type="scientific">Paractinoplanes brasiliensis</name>
    <dbReference type="NCBI Taxonomy" id="52695"/>
    <lineage>
        <taxon>Bacteria</taxon>
        <taxon>Bacillati</taxon>
        <taxon>Actinomycetota</taxon>
        <taxon>Actinomycetes</taxon>
        <taxon>Micromonosporales</taxon>
        <taxon>Micromonosporaceae</taxon>
        <taxon>Paractinoplanes</taxon>
    </lineage>
</organism>
<proteinExistence type="predicted"/>